<dbReference type="Pfam" id="PF13927">
    <property type="entry name" value="Ig_3"/>
    <property type="match status" value="1"/>
</dbReference>
<reference evidence="2" key="2">
    <citation type="journal article" date="2018" name="Environ. Sci. Technol.">
        <title>The Toxicogenome of Hyalella azteca: A Model for Sediment Ecotoxicology and Evolutionary Toxicology.</title>
        <authorList>
            <person name="Poynton H.C."/>
            <person name="Hasenbein S."/>
            <person name="Benoit J.B."/>
            <person name="Sepulveda M.S."/>
            <person name="Poelchau M.F."/>
            <person name="Hughes D.S.T."/>
            <person name="Murali S.C."/>
            <person name="Chen S."/>
            <person name="Glastad K.M."/>
            <person name="Goodisman M.A.D."/>
            <person name="Werren J.H."/>
            <person name="Vineis J.H."/>
            <person name="Bowen J.L."/>
            <person name="Friedrich M."/>
            <person name="Jones J."/>
            <person name="Robertson H.M."/>
            <person name="Feyereisen R."/>
            <person name="Mechler-Hickson A."/>
            <person name="Mathers N."/>
            <person name="Lee C.E."/>
            <person name="Colbourne J.K."/>
            <person name="Biales A."/>
            <person name="Johnston J.S."/>
            <person name="Wellborn G.A."/>
            <person name="Rosendale A.J."/>
            <person name="Cridge A.G."/>
            <person name="Munoz-Torres M.C."/>
            <person name="Bain P.A."/>
            <person name="Manny A.R."/>
            <person name="Major K.M."/>
            <person name="Lambert F.N."/>
            <person name="Vulpe C.D."/>
            <person name="Tuck P."/>
            <person name="Blalock B.J."/>
            <person name="Lin Y.Y."/>
            <person name="Smith M.E."/>
            <person name="Ochoa-Acuna H."/>
            <person name="Chen M.M."/>
            <person name="Childers C.P."/>
            <person name="Qu J."/>
            <person name="Dugan S."/>
            <person name="Lee S.L."/>
            <person name="Chao H."/>
            <person name="Dinh H."/>
            <person name="Han Y."/>
            <person name="Doddapaneni H."/>
            <person name="Worley K.C."/>
            <person name="Muzny D.M."/>
            <person name="Gibbs R.A."/>
            <person name="Richards S."/>
        </authorList>
    </citation>
    <scope>NUCLEOTIDE SEQUENCE</scope>
    <source>
        <strain evidence="2">HAZT.00-mixed</strain>
        <tissue evidence="2">Whole organism</tissue>
    </source>
</reference>
<name>A0A6A0GZ55_HYAAZ</name>
<dbReference type="InterPro" id="IPR003599">
    <property type="entry name" value="Ig_sub"/>
</dbReference>
<reference evidence="2" key="1">
    <citation type="submission" date="2014-08" db="EMBL/GenBank/DDBJ databases">
        <authorList>
            <person name="Murali S."/>
            <person name="Richards S."/>
            <person name="Bandaranaike D."/>
            <person name="Bellair M."/>
            <person name="Blankenburg K."/>
            <person name="Chao H."/>
            <person name="Dinh H."/>
            <person name="Doddapaneni H."/>
            <person name="Dugan-Rocha S."/>
            <person name="Elkadiri S."/>
            <person name="Gnanaolivu R."/>
            <person name="Hughes D."/>
            <person name="Lee S."/>
            <person name="Li M."/>
            <person name="Ming W."/>
            <person name="Munidasa M."/>
            <person name="Muniz J."/>
            <person name="Nguyen L."/>
            <person name="Osuji N."/>
            <person name="Pu L.-L."/>
            <person name="Puazo M."/>
            <person name="Skinner E."/>
            <person name="Qu C."/>
            <person name="Quiroz J."/>
            <person name="Raj R."/>
            <person name="Weissenberger G."/>
            <person name="Xin Y."/>
            <person name="Zou X."/>
            <person name="Han Y."/>
            <person name="Worley K."/>
            <person name="Muzny D."/>
            <person name="Gibbs R."/>
        </authorList>
    </citation>
    <scope>NUCLEOTIDE SEQUENCE</scope>
    <source>
        <strain evidence="2">HAZT.00-mixed</strain>
        <tissue evidence="2">Whole organism</tissue>
    </source>
</reference>
<dbReference type="PROSITE" id="PS50835">
    <property type="entry name" value="IG_LIKE"/>
    <property type="match status" value="2"/>
</dbReference>
<organism evidence="2">
    <name type="scientific">Hyalella azteca</name>
    <name type="common">Amphipod</name>
    <dbReference type="NCBI Taxonomy" id="294128"/>
    <lineage>
        <taxon>Eukaryota</taxon>
        <taxon>Metazoa</taxon>
        <taxon>Ecdysozoa</taxon>
        <taxon>Arthropoda</taxon>
        <taxon>Crustacea</taxon>
        <taxon>Multicrustacea</taxon>
        <taxon>Malacostraca</taxon>
        <taxon>Eumalacostraca</taxon>
        <taxon>Peracarida</taxon>
        <taxon>Amphipoda</taxon>
        <taxon>Senticaudata</taxon>
        <taxon>Talitrida</taxon>
        <taxon>Talitroidea</taxon>
        <taxon>Hyalellidae</taxon>
        <taxon>Hyalella</taxon>
    </lineage>
</organism>
<dbReference type="GO" id="GO:0050808">
    <property type="term" value="P:synapse organization"/>
    <property type="evidence" value="ECO:0007669"/>
    <property type="project" value="TreeGrafter"/>
</dbReference>
<dbReference type="EMBL" id="JQDR03010992">
    <property type="protein sequence ID" value="KAA0193413.1"/>
    <property type="molecule type" value="Genomic_DNA"/>
</dbReference>
<dbReference type="GO" id="GO:0032589">
    <property type="term" value="C:neuron projection membrane"/>
    <property type="evidence" value="ECO:0007669"/>
    <property type="project" value="TreeGrafter"/>
</dbReference>
<dbReference type="Gene3D" id="2.60.40.10">
    <property type="entry name" value="Immunoglobulins"/>
    <property type="match status" value="2"/>
</dbReference>
<dbReference type="InterPro" id="IPR037448">
    <property type="entry name" value="Zig-8"/>
</dbReference>
<protein>
    <recommendedName>
        <fullName evidence="1">Ig-like domain-containing protein</fullName>
    </recommendedName>
</protein>
<proteinExistence type="predicted"/>
<dbReference type="InterPro" id="IPR003598">
    <property type="entry name" value="Ig_sub2"/>
</dbReference>
<sequence length="187" mass="21036">MVVSWVRHRDIHLLTVGRFSYTSDQRFTARHADESEDWLLKIHYLQKRDAGWYECQISTTPPALTMYVTPICLTEDKTLNNKFIVTAEPETSILGGPDVYINSGSRLVLTCSVKYSPDPPAFIFWYHNDRLVSYDHSDSGVQVVIEKGAVSTSRLLVKVAGTRHSGTYRCDPSNSGNQSVTVHVLEG</sequence>
<dbReference type="AlphaFoldDB" id="A0A6A0GZ55"/>
<reference evidence="2" key="3">
    <citation type="submission" date="2019-06" db="EMBL/GenBank/DDBJ databases">
        <authorList>
            <person name="Poynton C."/>
            <person name="Hasenbein S."/>
            <person name="Benoit J.B."/>
            <person name="Sepulveda M.S."/>
            <person name="Poelchau M.F."/>
            <person name="Murali S.C."/>
            <person name="Chen S."/>
            <person name="Glastad K.M."/>
            <person name="Werren J.H."/>
            <person name="Vineis J.H."/>
            <person name="Bowen J.L."/>
            <person name="Friedrich M."/>
            <person name="Jones J."/>
            <person name="Robertson H.M."/>
            <person name="Feyereisen R."/>
            <person name="Mechler-Hickson A."/>
            <person name="Mathers N."/>
            <person name="Lee C.E."/>
            <person name="Colbourne J.K."/>
            <person name="Biales A."/>
            <person name="Johnston J.S."/>
            <person name="Wellborn G.A."/>
            <person name="Rosendale A.J."/>
            <person name="Cridge A.G."/>
            <person name="Munoz-Torres M.C."/>
            <person name="Bain P.A."/>
            <person name="Manny A.R."/>
            <person name="Major K.M."/>
            <person name="Lambert F.N."/>
            <person name="Vulpe C.D."/>
            <person name="Tuck P."/>
            <person name="Blalock B.J."/>
            <person name="Lin Y.-Y."/>
            <person name="Smith M.E."/>
            <person name="Ochoa-Acuna H."/>
            <person name="Chen M.-J.M."/>
            <person name="Childers C.P."/>
            <person name="Qu J."/>
            <person name="Dugan S."/>
            <person name="Lee S.L."/>
            <person name="Chao H."/>
            <person name="Dinh H."/>
            <person name="Han Y."/>
            <person name="Doddapaneni H."/>
            <person name="Worley K.C."/>
            <person name="Muzny D.M."/>
            <person name="Gibbs R.A."/>
            <person name="Richards S."/>
        </authorList>
    </citation>
    <scope>NUCLEOTIDE SEQUENCE</scope>
    <source>
        <strain evidence="2">HAZT.00-mixed</strain>
        <tissue evidence="2">Whole organism</tissue>
    </source>
</reference>
<feature type="domain" description="Ig-like" evidence="1">
    <location>
        <begin position="89"/>
        <end position="181"/>
    </location>
</feature>
<evidence type="ECO:0000313" key="2">
    <source>
        <dbReference type="EMBL" id="KAA0193413.1"/>
    </source>
</evidence>
<dbReference type="SMART" id="SM00409">
    <property type="entry name" value="IG"/>
    <property type="match status" value="1"/>
</dbReference>
<feature type="domain" description="Ig-like" evidence="1">
    <location>
        <begin position="1"/>
        <end position="65"/>
    </location>
</feature>
<dbReference type="InterPro" id="IPR013783">
    <property type="entry name" value="Ig-like_fold"/>
</dbReference>
<dbReference type="PANTHER" id="PTHR23279">
    <property type="entry name" value="DEFECTIVE PROBOSCIS EXTENSION RESPONSE DPR -RELATED"/>
    <property type="match status" value="1"/>
</dbReference>
<dbReference type="FunFam" id="2.60.40.10:FF:000533">
    <property type="entry name" value="Uncharacterized protein, isoform A"/>
    <property type="match status" value="1"/>
</dbReference>
<accession>A0A6A0GZ55</accession>
<dbReference type="InterPro" id="IPR036179">
    <property type="entry name" value="Ig-like_dom_sf"/>
</dbReference>
<dbReference type="Proteomes" id="UP000711488">
    <property type="component" value="Unassembled WGS sequence"/>
</dbReference>
<gene>
    <name evidence="2" type="ORF">HAZT_HAZT000217</name>
</gene>
<dbReference type="SUPFAM" id="SSF48726">
    <property type="entry name" value="Immunoglobulin"/>
    <property type="match status" value="2"/>
</dbReference>
<dbReference type="InterPro" id="IPR007110">
    <property type="entry name" value="Ig-like_dom"/>
</dbReference>
<dbReference type="SMART" id="SM00408">
    <property type="entry name" value="IGc2"/>
    <property type="match status" value="1"/>
</dbReference>
<evidence type="ECO:0000259" key="1">
    <source>
        <dbReference type="PROSITE" id="PS50835"/>
    </source>
</evidence>
<comment type="caution">
    <text evidence="2">The sequence shown here is derived from an EMBL/GenBank/DDBJ whole genome shotgun (WGS) entry which is preliminary data.</text>
</comment>
<dbReference type="PANTHER" id="PTHR23279:SF36">
    <property type="entry name" value="DEFECTIVE PROBOSCIS EXTENSION RESPONSE 9, ISOFORM A"/>
    <property type="match status" value="1"/>
</dbReference>